<feature type="compositionally biased region" description="Basic residues" evidence="1">
    <location>
        <begin position="74"/>
        <end position="83"/>
    </location>
</feature>
<evidence type="ECO:0000256" key="1">
    <source>
        <dbReference type="SAM" id="MobiDB-lite"/>
    </source>
</evidence>
<feature type="compositionally biased region" description="Basic residues" evidence="1">
    <location>
        <begin position="140"/>
        <end position="149"/>
    </location>
</feature>
<protein>
    <submittedName>
        <fullName evidence="2">Uncharacterized protein</fullName>
    </submittedName>
</protein>
<name>A0A6J4RSK5_9ACTN</name>
<feature type="non-terminal residue" evidence="2">
    <location>
        <position position="1"/>
    </location>
</feature>
<feature type="region of interest" description="Disordered" evidence="1">
    <location>
        <begin position="1"/>
        <end position="220"/>
    </location>
</feature>
<accession>A0A6J4RSK5</accession>
<proteinExistence type="predicted"/>
<feature type="compositionally biased region" description="Basic residues" evidence="1">
    <location>
        <begin position="52"/>
        <end position="66"/>
    </location>
</feature>
<organism evidence="2">
    <name type="scientific">uncultured Solirubrobacteraceae bacterium</name>
    <dbReference type="NCBI Taxonomy" id="1162706"/>
    <lineage>
        <taxon>Bacteria</taxon>
        <taxon>Bacillati</taxon>
        <taxon>Actinomycetota</taxon>
        <taxon>Thermoleophilia</taxon>
        <taxon>Solirubrobacterales</taxon>
        <taxon>Solirubrobacteraceae</taxon>
        <taxon>environmental samples</taxon>
    </lineage>
</organism>
<dbReference type="AlphaFoldDB" id="A0A6J4RSK5"/>
<feature type="non-terminal residue" evidence="2">
    <location>
        <position position="220"/>
    </location>
</feature>
<sequence>EDLHRGHRRRRPHPRRSHRCSRPEAPEAPWHTGGHAHRERQPDRLLDPAQPHGRRQGREGRRRRHAAGAPLPGHRVRHRRHRDDRRQGPVHVLAASAGQHDLPRPRGDAAPRPERRAARPRQSAGRLQGQRHDAQARLPRLLRGHRPPGARRPLGLHPAQARRRLVRDGRAHQPARRRQHVLALQPPHQGQAHRHVPRPDPRAQRSRPGRQPRADPHRPL</sequence>
<reference evidence="2" key="1">
    <citation type="submission" date="2020-02" db="EMBL/GenBank/DDBJ databases">
        <authorList>
            <person name="Meier V. D."/>
        </authorList>
    </citation>
    <scope>NUCLEOTIDE SEQUENCE</scope>
    <source>
        <strain evidence="2">AVDCRST_MAG30</strain>
    </source>
</reference>
<feature type="compositionally biased region" description="Basic residues" evidence="1">
    <location>
        <begin position="1"/>
        <end position="20"/>
    </location>
</feature>
<evidence type="ECO:0000313" key="2">
    <source>
        <dbReference type="EMBL" id="CAA9480546.1"/>
    </source>
</evidence>
<gene>
    <name evidence="2" type="ORF">AVDCRST_MAG30-769</name>
</gene>
<feature type="compositionally biased region" description="Basic and acidic residues" evidence="1">
    <location>
        <begin position="101"/>
        <end position="117"/>
    </location>
</feature>
<dbReference type="EMBL" id="CADCVS010000128">
    <property type="protein sequence ID" value="CAA9480546.1"/>
    <property type="molecule type" value="Genomic_DNA"/>
</dbReference>